<evidence type="ECO:0000256" key="8">
    <source>
        <dbReference type="ARBA" id="ARBA00023192"/>
    </source>
</evidence>
<dbReference type="PATRIC" id="fig|1440762.4.peg.36"/>
<dbReference type="InterPro" id="IPR001926">
    <property type="entry name" value="TrpB-like_PALP"/>
</dbReference>
<evidence type="ECO:0000313" key="14">
    <source>
        <dbReference type="Proteomes" id="UP000035481"/>
    </source>
</evidence>
<feature type="binding site" evidence="10">
    <location>
        <begin position="176"/>
        <end position="180"/>
    </location>
    <ligand>
        <name>pyridoxal 5'-phosphate</name>
        <dbReference type="ChEBI" id="CHEBI:597326"/>
    </ligand>
</feature>
<dbReference type="NCBIfam" id="TIGR01139">
    <property type="entry name" value="cysK"/>
    <property type="match status" value="1"/>
</dbReference>
<dbReference type="GO" id="GO:0005737">
    <property type="term" value="C:cytoplasm"/>
    <property type="evidence" value="ECO:0007669"/>
    <property type="project" value="UniProtKB-ARBA"/>
</dbReference>
<keyword evidence="6" id="KW-0808">Transferase</keyword>
<evidence type="ECO:0000256" key="10">
    <source>
        <dbReference type="PIRSR" id="PIRSR605856-50"/>
    </source>
</evidence>
<dbReference type="GO" id="GO:0004124">
    <property type="term" value="F:cysteine synthase activity"/>
    <property type="evidence" value="ECO:0007669"/>
    <property type="project" value="UniProtKB-EC"/>
</dbReference>
<comment type="caution">
    <text evidence="13">The sequence shown here is derived from an EMBL/GenBank/DDBJ whole genome shotgun (WGS) entry which is preliminary data.</text>
</comment>
<dbReference type="FunFam" id="3.40.50.1100:FF:000067">
    <property type="entry name" value="Cysteine synthase"/>
    <property type="match status" value="1"/>
</dbReference>
<dbReference type="GO" id="GO:0006535">
    <property type="term" value="P:cysteine biosynthetic process from serine"/>
    <property type="evidence" value="ECO:0007669"/>
    <property type="project" value="InterPro"/>
</dbReference>
<comment type="similarity">
    <text evidence="3">Belongs to the cysteine synthase/cystathionine beta-synthase family.</text>
</comment>
<evidence type="ECO:0000256" key="3">
    <source>
        <dbReference type="ARBA" id="ARBA00007103"/>
    </source>
</evidence>
<evidence type="ECO:0000256" key="1">
    <source>
        <dbReference type="ARBA" id="ARBA00001933"/>
    </source>
</evidence>
<dbReference type="EMBL" id="JPLA01000001">
    <property type="protein sequence ID" value="KLD66138.1"/>
    <property type="molecule type" value="Genomic_DNA"/>
</dbReference>
<dbReference type="NCBIfam" id="TIGR01136">
    <property type="entry name" value="cysKM"/>
    <property type="match status" value="1"/>
</dbReference>
<comment type="catalytic activity">
    <reaction evidence="9">
        <text>O-acetyl-L-serine + hydrogen sulfide = L-cysteine + acetate</text>
        <dbReference type="Rhea" id="RHEA:14829"/>
        <dbReference type="ChEBI" id="CHEBI:29919"/>
        <dbReference type="ChEBI" id="CHEBI:30089"/>
        <dbReference type="ChEBI" id="CHEBI:35235"/>
        <dbReference type="ChEBI" id="CHEBI:58340"/>
        <dbReference type="EC" id="2.5.1.47"/>
    </reaction>
</comment>
<proteinExistence type="inferred from homology"/>
<feature type="binding site" evidence="10">
    <location>
        <position position="73"/>
    </location>
    <ligand>
        <name>pyridoxal 5'-phosphate</name>
        <dbReference type="ChEBI" id="CHEBI:597326"/>
    </ligand>
</feature>
<evidence type="ECO:0000256" key="6">
    <source>
        <dbReference type="ARBA" id="ARBA00022679"/>
    </source>
</evidence>
<dbReference type="InterPro" id="IPR005859">
    <property type="entry name" value="CysK"/>
</dbReference>
<evidence type="ECO:0000256" key="2">
    <source>
        <dbReference type="ARBA" id="ARBA00004962"/>
    </source>
</evidence>
<dbReference type="InterPro" id="IPR005856">
    <property type="entry name" value="Cys_synth"/>
</dbReference>
<evidence type="ECO:0000256" key="5">
    <source>
        <dbReference type="ARBA" id="ARBA00022605"/>
    </source>
</evidence>
<dbReference type="PANTHER" id="PTHR10314">
    <property type="entry name" value="CYSTATHIONINE BETA-SYNTHASE"/>
    <property type="match status" value="1"/>
</dbReference>
<dbReference type="OrthoDB" id="9805733at2"/>
<evidence type="ECO:0000259" key="12">
    <source>
        <dbReference type="Pfam" id="PF00291"/>
    </source>
</evidence>
<evidence type="ECO:0000256" key="11">
    <source>
        <dbReference type="PIRSR" id="PIRSR605856-51"/>
    </source>
</evidence>
<evidence type="ECO:0000313" key="13">
    <source>
        <dbReference type="EMBL" id="KLD66138.1"/>
    </source>
</evidence>
<gene>
    <name evidence="13" type="ORF">Y882_00190</name>
</gene>
<protein>
    <recommendedName>
        <fullName evidence="4">cysteine synthase</fullName>
        <ecNumber evidence="4">2.5.1.47</ecNumber>
    </recommendedName>
</protein>
<name>A0A0G9H988_9GAMM</name>
<feature type="modified residue" description="N6-(pyridoxal phosphate)lysine" evidence="11">
    <location>
        <position position="43"/>
    </location>
</feature>
<organism evidence="13 14">
    <name type="scientific">Dyella japonica DSM 16301</name>
    <dbReference type="NCBI Taxonomy" id="1440762"/>
    <lineage>
        <taxon>Bacteria</taxon>
        <taxon>Pseudomonadati</taxon>
        <taxon>Pseudomonadota</taxon>
        <taxon>Gammaproteobacteria</taxon>
        <taxon>Lysobacterales</taxon>
        <taxon>Rhodanobacteraceae</taxon>
        <taxon>Dyella</taxon>
    </lineage>
</organism>
<feature type="domain" description="Tryptophan synthase beta chain-like PALP" evidence="12">
    <location>
        <begin position="6"/>
        <end position="292"/>
    </location>
</feature>
<evidence type="ECO:0000256" key="9">
    <source>
        <dbReference type="ARBA" id="ARBA00047931"/>
    </source>
</evidence>
<dbReference type="CDD" id="cd01561">
    <property type="entry name" value="CBS_like"/>
    <property type="match status" value="1"/>
</dbReference>
<dbReference type="InterPro" id="IPR050214">
    <property type="entry name" value="Cys_Synth/Cystath_Beta-Synth"/>
</dbReference>
<dbReference type="EC" id="2.5.1.47" evidence="4"/>
<sequence>MIYPDVTRAIGRTPLVELPRLAAGINGRLLAKLEMQNPWGSVKDRVGLALIEDAEARGLIAPGSTLIEATAGNTGMALAGVAAVKGYRLILVMPEVMSEERVVVLRRLGVDVRLTPGILMADAVRLAEQLQRDTPRAFLVNQFMNPVNVATHRQTTAEEIWVDTEGNIDIFVATVGTGGTLMGVGSVLKERRPGVHIVAVEPATSTVLSGGPGGQHRIPGIGAGFVPPLFDRSIVDEVVAVSDDDALATTRLLARREGISAGISSGAAIHASRVVLNRPEMIGKTAVTILPDTGDRYVRSGLFGDGA</sequence>
<keyword evidence="5" id="KW-0028">Amino-acid biosynthesis</keyword>
<feature type="binding site" evidence="10">
    <location>
        <position position="264"/>
    </location>
    <ligand>
        <name>pyridoxal 5'-phosphate</name>
        <dbReference type="ChEBI" id="CHEBI:597326"/>
    </ligand>
</feature>
<accession>A0A0G9H988</accession>
<dbReference type="RefSeq" id="WP_046969847.1">
    <property type="nucleotide sequence ID" value="NZ_JPLA01000001.1"/>
</dbReference>
<evidence type="ECO:0000256" key="7">
    <source>
        <dbReference type="ARBA" id="ARBA00022898"/>
    </source>
</evidence>
<keyword evidence="8" id="KW-0198">Cysteine biosynthesis</keyword>
<comment type="cofactor">
    <cofactor evidence="1 10">
        <name>pyridoxal 5'-phosphate</name>
        <dbReference type="ChEBI" id="CHEBI:597326"/>
    </cofactor>
</comment>
<comment type="pathway">
    <text evidence="2">Amino-acid biosynthesis; L-cysteine biosynthesis; L-cysteine from L-serine: step 2/2.</text>
</comment>
<dbReference type="STRING" id="1440762.Y882_00190"/>
<keyword evidence="7 10" id="KW-0663">Pyridoxal phosphate</keyword>
<dbReference type="Pfam" id="PF00291">
    <property type="entry name" value="PALP"/>
    <property type="match status" value="1"/>
</dbReference>
<dbReference type="Gene3D" id="3.40.50.1100">
    <property type="match status" value="2"/>
</dbReference>
<evidence type="ECO:0000256" key="4">
    <source>
        <dbReference type="ARBA" id="ARBA00012681"/>
    </source>
</evidence>
<dbReference type="SUPFAM" id="SSF53686">
    <property type="entry name" value="Tryptophan synthase beta subunit-like PLP-dependent enzymes"/>
    <property type="match status" value="1"/>
</dbReference>
<dbReference type="AlphaFoldDB" id="A0A0G9H988"/>
<reference evidence="13 14" key="1">
    <citation type="journal article" date="2015" name="Antonie Van Leeuwenhoek">
        <title>A phylogenomic and molecular marker based taxonomic framework for the order Xanthomonadales: proposal to transfer the families Algiphilaceae and Solimonadaceae to the order Nevskiales ord. nov. and to create a new family within the order Xanthomonadales, the family Rhodanobacteraceae fam. nov., containing the genus Rhodanobacter and its closest relatives.</title>
        <authorList>
            <person name="Naushad S."/>
            <person name="Adeolu M."/>
            <person name="Wong S."/>
            <person name="Sohail M."/>
            <person name="Schellhorn H.E."/>
            <person name="Gupta R.S."/>
        </authorList>
    </citation>
    <scope>NUCLEOTIDE SEQUENCE [LARGE SCALE GENOMIC DNA]</scope>
    <source>
        <strain evidence="13 14">DSM 16301</strain>
    </source>
</reference>
<dbReference type="InterPro" id="IPR036052">
    <property type="entry name" value="TrpB-like_PALP_sf"/>
</dbReference>
<dbReference type="Proteomes" id="UP000035481">
    <property type="component" value="Unassembled WGS sequence"/>
</dbReference>